<dbReference type="AlphaFoldDB" id="A0AAW0QL06"/>
<protein>
    <submittedName>
        <fullName evidence="2">Uncharacterized protein</fullName>
    </submittedName>
</protein>
<gene>
    <name evidence="2" type="ORF">PG999_010828</name>
</gene>
<proteinExistence type="predicted"/>
<feature type="compositionally biased region" description="Basic residues" evidence="1">
    <location>
        <begin position="118"/>
        <end position="128"/>
    </location>
</feature>
<feature type="compositionally biased region" description="Polar residues" evidence="1">
    <location>
        <begin position="138"/>
        <end position="147"/>
    </location>
</feature>
<accession>A0AAW0QL06</accession>
<comment type="caution">
    <text evidence="2">The sequence shown here is derived from an EMBL/GenBank/DDBJ whole genome shotgun (WGS) entry which is preliminary data.</text>
</comment>
<dbReference type="Proteomes" id="UP001392437">
    <property type="component" value="Unassembled WGS sequence"/>
</dbReference>
<feature type="compositionally biased region" description="Acidic residues" evidence="1">
    <location>
        <begin position="88"/>
        <end position="107"/>
    </location>
</feature>
<feature type="region of interest" description="Disordered" evidence="1">
    <location>
        <begin position="49"/>
        <end position="176"/>
    </location>
</feature>
<dbReference type="EMBL" id="JAQQWP010000009">
    <property type="protein sequence ID" value="KAK8100454.1"/>
    <property type="molecule type" value="Genomic_DNA"/>
</dbReference>
<evidence type="ECO:0000313" key="2">
    <source>
        <dbReference type="EMBL" id="KAK8100454.1"/>
    </source>
</evidence>
<keyword evidence="3" id="KW-1185">Reference proteome</keyword>
<reference evidence="2 3" key="1">
    <citation type="submission" date="2023-01" db="EMBL/GenBank/DDBJ databases">
        <title>Analysis of 21 Apiospora genomes using comparative genomics revels a genus with tremendous synthesis potential of carbohydrate active enzymes and secondary metabolites.</title>
        <authorList>
            <person name="Sorensen T."/>
        </authorList>
    </citation>
    <scope>NUCLEOTIDE SEQUENCE [LARGE SCALE GENOMIC DNA]</scope>
    <source>
        <strain evidence="2 3">CBS 117206</strain>
    </source>
</reference>
<feature type="compositionally biased region" description="Basic residues" evidence="1">
    <location>
        <begin position="59"/>
        <end position="69"/>
    </location>
</feature>
<name>A0AAW0QL06_9PEZI</name>
<organism evidence="2 3">
    <name type="scientific">Apiospora kogelbergensis</name>
    <dbReference type="NCBI Taxonomy" id="1337665"/>
    <lineage>
        <taxon>Eukaryota</taxon>
        <taxon>Fungi</taxon>
        <taxon>Dikarya</taxon>
        <taxon>Ascomycota</taxon>
        <taxon>Pezizomycotina</taxon>
        <taxon>Sordariomycetes</taxon>
        <taxon>Xylariomycetidae</taxon>
        <taxon>Amphisphaeriales</taxon>
        <taxon>Apiosporaceae</taxon>
        <taxon>Apiospora</taxon>
    </lineage>
</organism>
<evidence type="ECO:0000313" key="3">
    <source>
        <dbReference type="Proteomes" id="UP001392437"/>
    </source>
</evidence>
<sequence length="176" mass="18537">MADRHDQSANDDGFDLSSKDGKLVMSIMEANLPNFSVHGWSQIAAKNGLSVATANPAPKSRRQPSRRARASNAESAAVDNNSSAQYVGDEEAGEEVAEEVAEADNENQDVLPGNARKALPRPSRHARASKGQPAAVVNNPSADSSSGVEHDSGVEADEEMKAAARTLLAMRNSGEN</sequence>
<evidence type="ECO:0000256" key="1">
    <source>
        <dbReference type="SAM" id="MobiDB-lite"/>
    </source>
</evidence>